<keyword evidence="5" id="KW-1185">Reference proteome</keyword>
<evidence type="ECO:0000256" key="2">
    <source>
        <dbReference type="SAM" id="SignalP"/>
    </source>
</evidence>
<dbReference type="InterPro" id="IPR035423">
    <property type="entry name" value="M60-like_N"/>
</dbReference>
<dbReference type="Pfam" id="PF18642">
    <property type="entry name" value="IMPa_helical"/>
    <property type="match status" value="1"/>
</dbReference>
<feature type="chain" id="PRO_5003151152" description="Peptidase M60 domain-containing protein" evidence="2">
    <location>
        <begin position="21"/>
        <end position="1220"/>
    </location>
</feature>
<dbReference type="InterPro" id="IPR044060">
    <property type="entry name" value="Bacterial_rp_domain"/>
</dbReference>
<dbReference type="Pfam" id="PF18650">
    <property type="entry name" value="IMPa_N_2"/>
    <property type="match status" value="1"/>
</dbReference>
<dbReference type="GeneID" id="67183332"/>
<accession>E1SUK4</accession>
<evidence type="ECO:0000313" key="5">
    <source>
        <dbReference type="Proteomes" id="UP000006683"/>
    </source>
</evidence>
<protein>
    <recommendedName>
        <fullName evidence="3">Peptidase M60 domain-containing protein</fullName>
    </recommendedName>
</protein>
<dbReference type="SMART" id="SM01276">
    <property type="entry name" value="M60-like"/>
    <property type="match status" value="1"/>
</dbReference>
<dbReference type="OrthoDB" id="9122461at2"/>
<dbReference type="InterPro" id="IPR041549">
    <property type="entry name" value="IMPa_helical"/>
</dbReference>
<dbReference type="AlphaFoldDB" id="E1SUK4"/>
<name>E1SUK4_FERBD</name>
<sequence length="1220" mass="132954">MTRNGLVLATLLLAAGCSGGGVEPDSPGADGGNSGSQGGDDGNPTVWYEANTHHNAGGRLSPQSLTLAEGQRGTFTLSIDEGHQLGSISGCDGSLDALTYTTGVMAADCLVTAQFELKQYQLRVEVQGQGSATPGEWMLSYGEQGRFELTAAEHHQLVSASGCGGSLQGDLFVTAPATGDCTVSVQFEPIQHTVTTHSEGAGQLLPPQQQVNQGQRAEFEVVPESGHVLWSVDGCDGELLGGRYLTGPVAGPCQVQANFVSNAENAIRREDHRLASDLELIDHARQHLSNSEAARLALVDSLLAGIERISWHPSHDSVSFTTYQTQTTWTLLPANEDGNGNPAVGGLVMASQQPQQRMAAMAANLFSVSRSEQSDRLLRQLIHWLTDGADQSDGLSIITAQMPGHADSHYFPHNEGIRQWLNEYYPDNHRINGANQCDYAALATCIDSQQPDLIVLSDIDRDGLGHQGIAPALAQAREAGIPVLLSNYWREASPMLSPLYQQMGLAVSGNYWSKLNANDLEIAALQASDPINQQVDTLLLSLRSGQFDTAVLAPCESNLLHCNDATFVSAFKGGADWFHGAARALDEQGLSAFGLEQMDILKAALLLADKYRAGIDYPIDWQAQTEWQQAMFADWLVNYARAGNPAQPDLGEFVKDRSQVLKGEVAHYAYPDTTSQRQTISVPYRNQWTSTGWYALPGQTITLTRHDTSDAQVTVKLNYHRTNTNRAFSRKILAAPLELATQRLPVAPGQSVRFSSPYGGPIYLHIEGADGALSTDIHASGIVHHPAILDFSQPEQIRTFNQRYADTELPHIDLRSPAAEQHLRRDRFSGALGGVTPDVSALLNSVVNDHINPVYTLAGFKLAGQSLAQSLPEAVATACVALLGQDCLDDRLHVRTIIQHSNYDQNAHCGFMCSGNPWDSGASINPIGWGDNHELGHNLQVGRLNVHYSDTADDWTRYSSRAGENSNNIFPYYVKWRAHYLRDGHTQPLLDTHMNHKSLFYAFMSDAAGVQDQAGERVVLRENCQILDSGTDRYQAPWASNDYAVHNGYRMAFYIQMALRAHGRTLADGTVLSNGFNIFTLLYQHHRVFGRYASNSSEWLAHRERLGFSLFPYEGNAVYGGRNVSGIPGNDFMLVSLSHLTGLDWRSHFDLLGLRYSSLAAAQASANASKGTLPMGMFVLETDLPPANMSEGLTFLPLSLSDATTRWPRDSSTPVDCPRP</sequence>
<dbReference type="RefSeq" id="WP_013346617.1">
    <property type="nucleotide sequence ID" value="NC_014541.1"/>
</dbReference>
<keyword evidence="2" id="KW-0732">Signal</keyword>
<dbReference type="eggNOG" id="COG1879">
    <property type="taxonomic scope" value="Bacteria"/>
</dbReference>
<dbReference type="InterPro" id="IPR031161">
    <property type="entry name" value="Peptidase_M60_dom"/>
</dbReference>
<dbReference type="InterPro" id="IPR042279">
    <property type="entry name" value="Pep_M60_3"/>
</dbReference>
<dbReference type="Proteomes" id="UP000006683">
    <property type="component" value="Chromosome"/>
</dbReference>
<dbReference type="PROSITE" id="PS51257">
    <property type="entry name" value="PROKAR_LIPOPROTEIN"/>
    <property type="match status" value="1"/>
</dbReference>
<feature type="domain" description="Peptidase M60" evidence="3">
    <location>
        <begin position="686"/>
        <end position="1031"/>
    </location>
</feature>
<feature type="region of interest" description="Disordered" evidence="1">
    <location>
        <begin position="21"/>
        <end position="61"/>
    </location>
</feature>
<feature type="signal peptide" evidence="2">
    <location>
        <begin position="1"/>
        <end position="20"/>
    </location>
</feature>
<dbReference type="NCBIfam" id="NF038322">
    <property type="entry name" value="ImpA_fam_HExGH"/>
    <property type="match status" value="1"/>
</dbReference>
<dbReference type="Pfam" id="PF18998">
    <property type="entry name" value="Flg_new_2"/>
    <property type="match status" value="1"/>
</dbReference>
<evidence type="ECO:0000256" key="1">
    <source>
        <dbReference type="SAM" id="MobiDB-lite"/>
    </source>
</evidence>
<dbReference type="Gene3D" id="2.60.120.1250">
    <property type="entry name" value="Peptidase M60, enhancin-like domain 1"/>
    <property type="match status" value="1"/>
</dbReference>
<reference evidence="4 5" key="1">
    <citation type="journal article" date="2010" name="Stand. Genomic Sci.">
        <title>Complete genome sequence of Ferrimonas balearica type strain (PAT).</title>
        <authorList>
            <person name="Nolan M."/>
            <person name="Sikorski J."/>
            <person name="Davenport K."/>
            <person name="Lucas S."/>
            <person name="Glavina Del Rio T."/>
            <person name="Tice H."/>
            <person name="Cheng J."/>
            <person name="Goodwin L."/>
            <person name="Pitluck S."/>
            <person name="Liolios K."/>
            <person name="Ivanova N."/>
            <person name="Mavromatis K."/>
            <person name="Ovchinnikova G."/>
            <person name="Pati A."/>
            <person name="Chen A."/>
            <person name="Palaniappan K."/>
            <person name="Land M."/>
            <person name="Hauser L."/>
            <person name="Chang Y."/>
            <person name="Jeffries C."/>
            <person name="Tapia R."/>
            <person name="Brettin T."/>
            <person name="Detter J."/>
            <person name="Han C."/>
            <person name="Yasawong M."/>
            <person name="Rohde M."/>
            <person name="Tindall B."/>
            <person name="Goker M."/>
            <person name="Woyke T."/>
            <person name="Bristow J."/>
            <person name="Eisen J."/>
            <person name="Markowitz V."/>
            <person name="Hugenholtz P."/>
            <person name="Kyrpides N."/>
            <person name="Klenk H."/>
            <person name="Lapidus A."/>
        </authorList>
    </citation>
    <scope>NUCLEOTIDE SEQUENCE [LARGE SCALE GENOMIC DNA]</scope>
    <source>
        <strain evidence="5">DSM 9799 / CCM 4581 / KCTC 23876 / PAT</strain>
    </source>
</reference>
<evidence type="ECO:0000259" key="3">
    <source>
        <dbReference type="PROSITE" id="PS51723"/>
    </source>
</evidence>
<dbReference type="PROSITE" id="PS51723">
    <property type="entry name" value="PEPTIDASE_M60"/>
    <property type="match status" value="1"/>
</dbReference>
<dbReference type="Gene3D" id="1.10.390.30">
    <property type="entry name" value="Peptidase M60, enhancin-like domain 3"/>
    <property type="match status" value="1"/>
</dbReference>
<dbReference type="InterPro" id="IPR040711">
    <property type="entry name" value="IMPa_N_2"/>
</dbReference>
<organism evidence="4 5">
    <name type="scientific">Ferrimonas balearica (strain DSM 9799 / CCM 4581 / KCTC 23876 / PAT)</name>
    <dbReference type="NCBI Taxonomy" id="550540"/>
    <lineage>
        <taxon>Bacteria</taxon>
        <taxon>Pseudomonadati</taxon>
        <taxon>Pseudomonadota</taxon>
        <taxon>Gammaproteobacteria</taxon>
        <taxon>Alteromonadales</taxon>
        <taxon>Ferrimonadaceae</taxon>
        <taxon>Ferrimonas</taxon>
    </lineage>
</organism>
<feature type="compositionally biased region" description="Gly residues" evidence="1">
    <location>
        <begin position="29"/>
        <end position="41"/>
    </location>
</feature>
<dbReference type="STRING" id="550540.Fbal_3112"/>
<dbReference type="Pfam" id="PF17291">
    <property type="entry name" value="M60-like_N"/>
    <property type="match status" value="1"/>
</dbReference>
<dbReference type="EMBL" id="CP002209">
    <property type="protein sequence ID" value="ADN77311.1"/>
    <property type="molecule type" value="Genomic_DNA"/>
</dbReference>
<evidence type="ECO:0000313" key="4">
    <source>
        <dbReference type="EMBL" id="ADN77311.1"/>
    </source>
</evidence>
<dbReference type="KEGG" id="fbl:Fbal_3112"/>
<proteinExistence type="predicted"/>
<dbReference type="HOGENOM" id="CLU_004117_0_0_6"/>
<gene>
    <name evidence="4" type="ordered locus">Fbal_3112</name>
</gene>